<protein>
    <submittedName>
        <fullName evidence="1">Uncharacterized protein</fullName>
    </submittedName>
</protein>
<name>A0A370KRK9_9HYPH</name>
<organism evidence="1 2">
    <name type="scientific">Rhizobium grahamii</name>
    <dbReference type="NCBI Taxonomy" id="1120045"/>
    <lineage>
        <taxon>Bacteria</taxon>
        <taxon>Pseudomonadati</taxon>
        <taxon>Pseudomonadota</taxon>
        <taxon>Alphaproteobacteria</taxon>
        <taxon>Hyphomicrobiales</taxon>
        <taxon>Rhizobiaceae</taxon>
        <taxon>Rhizobium/Agrobacterium group</taxon>
        <taxon>Rhizobium</taxon>
    </lineage>
</organism>
<gene>
    <name evidence="1" type="ORF">B5K06_11915</name>
</gene>
<comment type="caution">
    <text evidence="1">The sequence shown here is derived from an EMBL/GenBank/DDBJ whole genome shotgun (WGS) entry which is preliminary data.</text>
</comment>
<dbReference type="OrthoDB" id="8117239at2"/>
<dbReference type="Pfam" id="PF19551">
    <property type="entry name" value="DUF6074"/>
    <property type="match status" value="1"/>
</dbReference>
<dbReference type="AlphaFoldDB" id="A0A370KRK9"/>
<reference evidence="1 2" key="1">
    <citation type="submission" date="2017-03" db="EMBL/GenBank/DDBJ databases">
        <title>Genome analysis of Rhizobial strains effectives or ineffectives for nitrogen fixation isolated from bean seeds.</title>
        <authorList>
            <person name="Peralta H."/>
            <person name="Aguilar-Vera A."/>
            <person name="Mora Y."/>
            <person name="Vargas-Lagunas C."/>
            <person name="Girard L."/>
            <person name="Mora J."/>
        </authorList>
    </citation>
    <scope>NUCLEOTIDE SEQUENCE [LARGE SCALE GENOMIC DNA]</scope>
    <source>
        <strain evidence="1 2">CCGM3</strain>
    </source>
</reference>
<sequence length="81" mass="9111">MTAQMFIFPLPNRAGKIRTVATMLMGMRSPAAAKAYRLRITGGLLHHLEKLGVPPMEQYEPIFAFWNAVHEEIARRMEGAA</sequence>
<evidence type="ECO:0000313" key="1">
    <source>
        <dbReference type="EMBL" id="RDJ12433.1"/>
    </source>
</evidence>
<proteinExistence type="predicted"/>
<dbReference type="InterPro" id="IPR045720">
    <property type="entry name" value="DUF6074"/>
</dbReference>
<accession>A0A370KRK9</accession>
<dbReference type="RefSeq" id="WP_114713058.1">
    <property type="nucleotide sequence ID" value="NZ_KZ857259.1"/>
</dbReference>
<dbReference type="EMBL" id="NAAC01000011">
    <property type="protein sequence ID" value="RDJ12433.1"/>
    <property type="molecule type" value="Genomic_DNA"/>
</dbReference>
<dbReference type="Proteomes" id="UP000254939">
    <property type="component" value="Unassembled WGS sequence"/>
</dbReference>
<evidence type="ECO:0000313" key="2">
    <source>
        <dbReference type="Proteomes" id="UP000254939"/>
    </source>
</evidence>